<organism evidence="1 2">
    <name type="scientific">Rhizoctonia solani AG-3 Rhs1AP</name>
    <dbReference type="NCBI Taxonomy" id="1086054"/>
    <lineage>
        <taxon>Eukaryota</taxon>
        <taxon>Fungi</taxon>
        <taxon>Dikarya</taxon>
        <taxon>Basidiomycota</taxon>
        <taxon>Agaricomycotina</taxon>
        <taxon>Agaricomycetes</taxon>
        <taxon>Cantharellales</taxon>
        <taxon>Ceratobasidiaceae</taxon>
        <taxon>Rhizoctonia</taxon>
    </lineage>
</organism>
<dbReference type="EMBL" id="JATN01000321">
    <property type="protein sequence ID" value="EUC58269.1"/>
    <property type="molecule type" value="Genomic_DNA"/>
</dbReference>
<evidence type="ECO:0000313" key="2">
    <source>
        <dbReference type="Proteomes" id="UP000030108"/>
    </source>
</evidence>
<sequence>MPSSLVKALDSCDFDRLQAQLVAFGEWLLRSLQETIEKLKETFSTRAQAWKEAVVGQYLRRTTGHTGDGSLCRDTSGLPRSMNTLAQCYDDLKVSNPDLTFGQDNQEFGRIKKRLRA</sequence>
<feature type="non-terminal residue" evidence="1">
    <location>
        <position position="117"/>
    </location>
</feature>
<comment type="caution">
    <text evidence="1">The sequence shown here is derived from an EMBL/GenBank/DDBJ whole genome shotgun (WGS) entry which is preliminary data.</text>
</comment>
<reference evidence="2" key="1">
    <citation type="journal article" date="2014" name="Genome Announc.">
        <title>Draft genome sequence of the plant-pathogenic soil fungus Rhizoctonia solani anastomosis group 3 strain Rhs1AP.</title>
        <authorList>
            <person name="Cubeta M.A."/>
            <person name="Thomas E."/>
            <person name="Dean R.A."/>
            <person name="Jabaji S."/>
            <person name="Neate S.M."/>
            <person name="Tavantzis S."/>
            <person name="Toda T."/>
            <person name="Vilgalys R."/>
            <person name="Bharathan N."/>
            <person name="Fedorova-Abrams N."/>
            <person name="Pakala S.B."/>
            <person name="Pakala S.M."/>
            <person name="Zafar N."/>
            <person name="Joardar V."/>
            <person name="Losada L."/>
            <person name="Nierman W.C."/>
        </authorList>
    </citation>
    <scope>NUCLEOTIDE SEQUENCE [LARGE SCALE GENOMIC DNA]</scope>
    <source>
        <strain evidence="2">AG-3</strain>
    </source>
</reference>
<dbReference type="Proteomes" id="UP000030108">
    <property type="component" value="Unassembled WGS sequence"/>
</dbReference>
<gene>
    <name evidence="1" type="ORF">RSOL_244300</name>
</gene>
<accession>A0A0A1UHJ6</accession>
<dbReference type="AlphaFoldDB" id="A0A0A1UHJ6"/>
<name>A0A0A1UHJ6_9AGAM</name>
<protein>
    <submittedName>
        <fullName evidence="1">Uncharacterized protein</fullName>
    </submittedName>
</protein>
<evidence type="ECO:0000313" key="1">
    <source>
        <dbReference type="EMBL" id="EUC58269.1"/>
    </source>
</evidence>
<proteinExistence type="predicted"/>